<proteinExistence type="predicted"/>
<keyword evidence="1" id="KW-0051">Antiviral defense</keyword>
<dbReference type="GO" id="GO:0051607">
    <property type="term" value="P:defense response to virus"/>
    <property type="evidence" value="ECO:0007669"/>
    <property type="project" value="UniProtKB-KW"/>
</dbReference>
<dbReference type="Pfam" id="PF09704">
    <property type="entry name" value="Cas_Cas5d"/>
    <property type="match status" value="1"/>
</dbReference>
<dbReference type="CDD" id="cd09693">
    <property type="entry name" value="Cas5_I"/>
    <property type="match status" value="1"/>
</dbReference>
<evidence type="ECO:0000256" key="1">
    <source>
        <dbReference type="ARBA" id="ARBA00023118"/>
    </source>
</evidence>
<organism evidence="2 3">
    <name type="scientific">Fervidicola ferrireducens</name>
    <dbReference type="NCBI Taxonomy" id="520764"/>
    <lineage>
        <taxon>Bacteria</taxon>
        <taxon>Bacillati</taxon>
        <taxon>Bacillota</taxon>
        <taxon>Clostridia</taxon>
        <taxon>Thermosediminibacterales</taxon>
        <taxon>Thermosediminibacteraceae</taxon>
        <taxon>Fervidicola</taxon>
    </lineage>
</organism>
<dbReference type="STRING" id="520764.AN618_08150"/>
<dbReference type="AlphaFoldDB" id="A0A140LB78"/>
<comment type="caution">
    <text evidence="2">The sequence shown here is derived from an EMBL/GenBank/DDBJ whole genome shotgun (WGS) entry which is preliminary data.</text>
</comment>
<gene>
    <name evidence="2" type="ORF">AN618_08150</name>
</gene>
<evidence type="ECO:0000313" key="3">
    <source>
        <dbReference type="Proteomes" id="UP000070427"/>
    </source>
</evidence>
<dbReference type="OrthoDB" id="5363158at2"/>
<dbReference type="Gene3D" id="3.30.70.2660">
    <property type="match status" value="1"/>
</dbReference>
<keyword evidence="3" id="KW-1185">Reference proteome</keyword>
<dbReference type="RefSeq" id="WP_066352404.1">
    <property type="nucleotide sequence ID" value="NZ_LOED01000007.1"/>
</dbReference>
<dbReference type="NCBIfam" id="TIGR02593">
    <property type="entry name" value="CRISPR_cas5"/>
    <property type="match status" value="1"/>
</dbReference>
<sequence>MERILRIAAKAPVVSFRRPLDHNYQRTLPMPPPTTLIGLAGAALGLPDYELWGENSPLKNLKVAVLMDNYPGRSRDMWTLLKIKGNKMERSPYMRELLFFGYYTIFYGGEETLLEQLKRAFVDPVFPLSLGREDELIIIDEISIEGVNEGNPHFNGTVIPGDIRKMRIKPVLSPGVSAEPPVVEILPLSFVIDERRRIRHPHNPVILSFLPLGMEYEVEVPSIPALQYRGRNFTWMNS</sequence>
<protein>
    <recommendedName>
        <fullName evidence="4">CRISPR-associated protein Cas5</fullName>
    </recommendedName>
</protein>
<dbReference type="EMBL" id="LOED01000007">
    <property type="protein sequence ID" value="KXG77803.1"/>
    <property type="molecule type" value="Genomic_DNA"/>
</dbReference>
<dbReference type="GO" id="GO:0043571">
    <property type="term" value="P:maintenance of CRISPR repeat elements"/>
    <property type="evidence" value="ECO:0007669"/>
    <property type="project" value="InterPro"/>
</dbReference>
<evidence type="ECO:0000313" key="2">
    <source>
        <dbReference type="EMBL" id="KXG77803.1"/>
    </source>
</evidence>
<evidence type="ECO:0008006" key="4">
    <source>
        <dbReference type="Google" id="ProtNLM"/>
    </source>
</evidence>
<dbReference type="InterPro" id="IPR021124">
    <property type="entry name" value="CRISPR-assoc_prot_Cas5"/>
</dbReference>
<dbReference type="Proteomes" id="UP000070427">
    <property type="component" value="Unassembled WGS sequence"/>
</dbReference>
<name>A0A140LB78_9FIRM</name>
<reference evidence="2 3" key="1">
    <citation type="submission" date="2015-12" db="EMBL/GenBank/DDBJ databases">
        <title>Draft genome sequnece of Fervidicola ferrireducens strain Y170.</title>
        <authorList>
            <person name="Patel B.K."/>
        </authorList>
    </citation>
    <scope>NUCLEOTIDE SEQUENCE [LARGE SCALE GENOMIC DNA]</scope>
    <source>
        <strain evidence="2 3">Y170</strain>
    </source>
</reference>
<dbReference type="InterPro" id="IPR013422">
    <property type="entry name" value="CRISPR-assoc_prot_Cas5_N"/>
</dbReference>
<dbReference type="InParanoid" id="A0A140LB78"/>
<accession>A0A140LB78</accession>